<feature type="domain" description="MiT/TFE transcription factors C-terminal" evidence="8">
    <location>
        <begin position="1"/>
        <end position="155"/>
    </location>
</feature>
<feature type="region of interest" description="Disordered" evidence="7">
    <location>
        <begin position="16"/>
        <end position="71"/>
    </location>
</feature>
<dbReference type="GO" id="GO:0000981">
    <property type="term" value="F:DNA-binding transcription factor activity, RNA polymerase II-specific"/>
    <property type="evidence" value="ECO:0007669"/>
    <property type="project" value="TreeGrafter"/>
</dbReference>
<keyword evidence="4" id="KW-0238">DNA-binding</keyword>
<dbReference type="PANTHER" id="PTHR45776">
    <property type="entry name" value="MIP04163P"/>
    <property type="match status" value="1"/>
</dbReference>
<evidence type="ECO:0000256" key="5">
    <source>
        <dbReference type="ARBA" id="ARBA00023163"/>
    </source>
</evidence>
<evidence type="ECO:0000313" key="10">
    <source>
        <dbReference type="Proteomes" id="UP001148018"/>
    </source>
</evidence>
<feature type="compositionally biased region" description="Pro residues" evidence="7">
    <location>
        <begin position="130"/>
        <end position="139"/>
    </location>
</feature>
<dbReference type="AlphaFoldDB" id="A0A9Q0ESS6"/>
<protein>
    <recommendedName>
        <fullName evidence="8">MiT/TFE transcription factors C-terminal domain-containing protein</fullName>
    </recommendedName>
</protein>
<dbReference type="GO" id="GO:0000978">
    <property type="term" value="F:RNA polymerase II cis-regulatory region sequence-specific DNA binding"/>
    <property type="evidence" value="ECO:0007669"/>
    <property type="project" value="TreeGrafter"/>
</dbReference>
<keyword evidence="6" id="KW-0539">Nucleus</keyword>
<organism evidence="9 10">
    <name type="scientific">Muraenolepis orangiensis</name>
    <name type="common">Patagonian moray cod</name>
    <dbReference type="NCBI Taxonomy" id="630683"/>
    <lineage>
        <taxon>Eukaryota</taxon>
        <taxon>Metazoa</taxon>
        <taxon>Chordata</taxon>
        <taxon>Craniata</taxon>
        <taxon>Vertebrata</taxon>
        <taxon>Euteleostomi</taxon>
        <taxon>Actinopterygii</taxon>
        <taxon>Neopterygii</taxon>
        <taxon>Teleostei</taxon>
        <taxon>Neoteleostei</taxon>
        <taxon>Acanthomorphata</taxon>
        <taxon>Zeiogadaria</taxon>
        <taxon>Gadariae</taxon>
        <taxon>Gadiformes</taxon>
        <taxon>Muraenolepidoidei</taxon>
        <taxon>Muraenolepididae</taxon>
        <taxon>Muraenolepis</taxon>
    </lineage>
</organism>
<feature type="compositionally biased region" description="Low complexity" evidence="7">
    <location>
        <begin position="18"/>
        <end position="28"/>
    </location>
</feature>
<evidence type="ECO:0000256" key="2">
    <source>
        <dbReference type="ARBA" id="ARBA00022491"/>
    </source>
</evidence>
<evidence type="ECO:0000313" key="9">
    <source>
        <dbReference type="EMBL" id="KAJ3612604.1"/>
    </source>
</evidence>
<name>A0A9Q0ESS6_9TELE</name>
<feature type="region of interest" description="Disordered" evidence="7">
    <location>
        <begin position="118"/>
        <end position="160"/>
    </location>
</feature>
<comment type="caution">
    <text evidence="9">The sequence shown here is derived from an EMBL/GenBank/DDBJ whole genome shotgun (WGS) entry which is preliminary data.</text>
</comment>
<dbReference type="Proteomes" id="UP001148018">
    <property type="component" value="Unassembled WGS sequence"/>
</dbReference>
<comment type="subcellular location">
    <subcellularLocation>
        <location evidence="1">Nucleus</location>
    </subcellularLocation>
</comment>
<reference evidence="9" key="1">
    <citation type="submission" date="2022-07" db="EMBL/GenBank/DDBJ databases">
        <title>Chromosome-level genome of Muraenolepis orangiensis.</title>
        <authorList>
            <person name="Kim J."/>
        </authorList>
    </citation>
    <scope>NUCLEOTIDE SEQUENCE</scope>
    <source>
        <strain evidence="9">KU_S4_2022</strain>
        <tissue evidence="9">Muscle</tissue>
    </source>
</reference>
<keyword evidence="3" id="KW-0805">Transcription regulation</keyword>
<dbReference type="InterPro" id="IPR021802">
    <property type="entry name" value="MiT/TFE_C"/>
</dbReference>
<keyword evidence="2" id="KW-0678">Repressor</keyword>
<dbReference type="OrthoDB" id="6242697at2759"/>
<dbReference type="EMBL" id="JANIIK010000036">
    <property type="protein sequence ID" value="KAJ3612604.1"/>
    <property type="molecule type" value="Genomic_DNA"/>
</dbReference>
<gene>
    <name evidence="9" type="ORF">NHX12_020872</name>
</gene>
<feature type="compositionally biased region" description="Low complexity" evidence="7">
    <location>
        <begin position="51"/>
        <end position="71"/>
    </location>
</feature>
<evidence type="ECO:0000256" key="7">
    <source>
        <dbReference type="SAM" id="MobiDB-lite"/>
    </source>
</evidence>
<evidence type="ECO:0000256" key="3">
    <source>
        <dbReference type="ARBA" id="ARBA00023015"/>
    </source>
</evidence>
<proteinExistence type="predicted"/>
<evidence type="ECO:0000256" key="1">
    <source>
        <dbReference type="ARBA" id="ARBA00004123"/>
    </source>
</evidence>
<dbReference type="GO" id="GO:0005634">
    <property type="term" value="C:nucleus"/>
    <property type="evidence" value="ECO:0007669"/>
    <property type="project" value="UniProtKB-SubCell"/>
</dbReference>
<keyword evidence="10" id="KW-1185">Reference proteome</keyword>
<dbReference type="PANTHER" id="PTHR45776:SF1">
    <property type="entry name" value="TRANSCRIPTION FACTOR EC"/>
    <property type="match status" value="1"/>
</dbReference>
<dbReference type="Pfam" id="PF11851">
    <property type="entry name" value="DUF3371"/>
    <property type="match status" value="1"/>
</dbReference>
<evidence type="ECO:0000256" key="4">
    <source>
        <dbReference type="ARBA" id="ARBA00023125"/>
    </source>
</evidence>
<accession>A0A9Q0ESS6</accession>
<evidence type="ECO:0000256" key="6">
    <source>
        <dbReference type="ARBA" id="ARBA00023242"/>
    </source>
</evidence>
<sequence>MSSAGMATVELSSLLLKQQQQQQQQQQQPPVYQDDMNAEYLQQRTGAMPLSASTSASSTSTSTSSASSAEAAALTGDCSVTSFSDPLSHFTDFFGVALKDEEHQRLDQILMDDALSPFATDPLLSAGSPPVRPACPLPAPDSEDGSRRSSFSSAEGDEEL</sequence>
<keyword evidence="5" id="KW-0804">Transcription</keyword>
<evidence type="ECO:0000259" key="8">
    <source>
        <dbReference type="Pfam" id="PF11851"/>
    </source>
</evidence>